<proteinExistence type="predicted"/>
<organism evidence="1 2">
    <name type="scientific">Candidatus Nitrospira nitrificans</name>
    <dbReference type="NCBI Taxonomy" id="1742973"/>
    <lineage>
        <taxon>Bacteria</taxon>
        <taxon>Pseudomonadati</taxon>
        <taxon>Nitrospirota</taxon>
        <taxon>Nitrospiria</taxon>
        <taxon>Nitrospirales</taxon>
        <taxon>Nitrospiraceae</taxon>
        <taxon>Nitrospira</taxon>
    </lineage>
</organism>
<evidence type="ECO:0000313" key="2">
    <source>
        <dbReference type="Proteomes" id="UP000198736"/>
    </source>
</evidence>
<evidence type="ECO:0000313" key="1">
    <source>
        <dbReference type="EMBL" id="CUS32805.1"/>
    </source>
</evidence>
<dbReference type="EMBL" id="CZPZ01000003">
    <property type="protein sequence ID" value="CUS32805.1"/>
    <property type="molecule type" value="Genomic_DNA"/>
</dbReference>
<name>A0A0S4L5J8_9BACT</name>
<accession>A0A0S4L5J8</accession>
<keyword evidence="2" id="KW-1185">Reference proteome</keyword>
<dbReference type="STRING" id="1742973.COMA2_110100"/>
<dbReference type="AlphaFoldDB" id="A0A0S4L5J8"/>
<protein>
    <submittedName>
        <fullName evidence="1">Uncharacterized protein</fullName>
    </submittedName>
</protein>
<reference evidence="2" key="1">
    <citation type="submission" date="2015-10" db="EMBL/GenBank/DDBJ databases">
        <authorList>
            <person name="Luecker S."/>
            <person name="Luecker S."/>
        </authorList>
    </citation>
    <scope>NUCLEOTIDE SEQUENCE [LARGE SCALE GENOMIC DNA]</scope>
</reference>
<sequence>MTSKVPTDASVPTAYDPTKAEFPARTIDICLLHAYDTGISNRGDACVRPWISMRNSFVNLWT</sequence>
<dbReference type="Proteomes" id="UP000198736">
    <property type="component" value="Unassembled WGS sequence"/>
</dbReference>
<gene>
    <name evidence="1" type="ORF">COMA2_110100</name>
</gene>